<keyword evidence="3" id="KW-0406">Ion transport</keyword>
<dbReference type="PROSITE" id="PS51490">
    <property type="entry name" value="KHA"/>
    <property type="match status" value="1"/>
</dbReference>
<keyword evidence="1" id="KW-0633">Potassium transport</keyword>
<reference evidence="9" key="1">
    <citation type="journal article" date="2020" name="Nat. Genet.">
        <title>Genomic diversifications of five Gossypium allopolyploid species and their impact on cotton improvement.</title>
        <authorList>
            <person name="Chen Z.J."/>
            <person name="Sreedasyam A."/>
            <person name="Ando A."/>
            <person name="Song Q."/>
            <person name="De Santiago L.M."/>
            <person name="Hulse-Kemp A.M."/>
            <person name="Ding M."/>
            <person name="Ye W."/>
            <person name="Kirkbride R.C."/>
            <person name="Jenkins J."/>
            <person name="Plott C."/>
            <person name="Lovell J."/>
            <person name="Lin Y.M."/>
            <person name="Vaughn R."/>
            <person name="Liu B."/>
            <person name="Simpson S."/>
            <person name="Scheffler B.E."/>
            <person name="Wen L."/>
            <person name="Saski C.A."/>
            <person name="Grover C.E."/>
            <person name="Hu G."/>
            <person name="Conover J.L."/>
            <person name="Carlson J.W."/>
            <person name="Shu S."/>
            <person name="Boston L.B."/>
            <person name="Williams M."/>
            <person name="Peterson D.G."/>
            <person name="McGee K."/>
            <person name="Jones D.C."/>
            <person name="Wendel J.F."/>
            <person name="Stelly D.M."/>
            <person name="Grimwood J."/>
            <person name="Schmutz J."/>
        </authorList>
    </citation>
    <scope>NUCLEOTIDE SEQUENCE [LARGE SCALE GENOMIC DNA]</scope>
    <source>
        <strain evidence="9">cv. TM-1</strain>
    </source>
</reference>
<evidence type="ECO:0000256" key="1">
    <source>
        <dbReference type="ARBA" id="ARBA00022538"/>
    </source>
</evidence>
<dbReference type="GO" id="GO:0005249">
    <property type="term" value="F:voltage-gated potassium channel activity"/>
    <property type="evidence" value="ECO:0007669"/>
    <property type="project" value="InterPro"/>
</dbReference>
<dbReference type="KEGG" id="ghi:107953822"/>
<name>A0A1U8P310_GOSHI</name>
<evidence type="ECO:0000256" key="2">
    <source>
        <dbReference type="ARBA" id="ARBA00022826"/>
    </source>
</evidence>
<keyword evidence="5" id="KW-0407">Ion channel</keyword>
<keyword evidence="4" id="KW-0630">Potassium</keyword>
<dbReference type="AlphaFoldDB" id="A0A1U8P310"/>
<dbReference type="GO" id="GO:0034702">
    <property type="term" value="C:monoatomic ion channel complex"/>
    <property type="evidence" value="ECO:0007669"/>
    <property type="project" value="UniProtKB-KW"/>
</dbReference>
<gene>
    <name evidence="10" type="primary">LOC107953822</name>
</gene>
<keyword evidence="3" id="KW-0813">Transport</keyword>
<dbReference type="Pfam" id="PF11834">
    <property type="entry name" value="KHA"/>
    <property type="match status" value="1"/>
</dbReference>
<dbReference type="SUPFAM" id="SSF51206">
    <property type="entry name" value="cAMP-binding domain-like"/>
    <property type="match status" value="1"/>
</dbReference>
<dbReference type="InterPro" id="IPR000595">
    <property type="entry name" value="cNMP-bd_dom"/>
</dbReference>
<dbReference type="InterPro" id="IPR045319">
    <property type="entry name" value="KAT/AKT"/>
</dbReference>
<proteinExistence type="predicted"/>
<dbReference type="InterPro" id="IPR021789">
    <property type="entry name" value="KHA_dom"/>
</dbReference>
<dbReference type="RefSeq" id="XP_016744733.1">
    <property type="nucleotide sequence ID" value="XM_016889244.2"/>
</dbReference>
<evidence type="ECO:0000256" key="5">
    <source>
        <dbReference type="ARBA" id="ARBA00023303"/>
    </source>
</evidence>
<evidence type="ECO:0000256" key="6">
    <source>
        <dbReference type="SAM" id="MobiDB-lite"/>
    </source>
</evidence>
<feature type="domain" description="KHA" evidence="8">
    <location>
        <begin position="117"/>
        <end position="186"/>
    </location>
</feature>
<dbReference type="GeneID" id="107953822"/>
<evidence type="ECO:0000256" key="3">
    <source>
        <dbReference type="ARBA" id="ARBA00022882"/>
    </source>
</evidence>
<evidence type="ECO:0000313" key="9">
    <source>
        <dbReference type="Proteomes" id="UP000818029"/>
    </source>
</evidence>
<dbReference type="STRING" id="3635.A0A1U8P310"/>
<dbReference type="SMR" id="A0A1U8P310"/>
<keyword evidence="3" id="KW-0851">Voltage-gated channel</keyword>
<dbReference type="Proteomes" id="UP000818029">
    <property type="component" value="Chromosome D07"/>
</dbReference>
<feature type="region of interest" description="Disordered" evidence="6">
    <location>
        <begin position="77"/>
        <end position="110"/>
    </location>
</feature>
<reference evidence="10" key="2">
    <citation type="submission" date="2025-08" db="UniProtKB">
        <authorList>
            <consortium name="RefSeq"/>
        </authorList>
    </citation>
    <scope>IDENTIFICATION</scope>
</reference>
<organism evidence="9 10">
    <name type="scientific">Gossypium hirsutum</name>
    <name type="common">Upland cotton</name>
    <name type="synonym">Gossypium mexicanum</name>
    <dbReference type="NCBI Taxonomy" id="3635"/>
    <lineage>
        <taxon>Eukaryota</taxon>
        <taxon>Viridiplantae</taxon>
        <taxon>Streptophyta</taxon>
        <taxon>Embryophyta</taxon>
        <taxon>Tracheophyta</taxon>
        <taxon>Spermatophyta</taxon>
        <taxon>Magnoliopsida</taxon>
        <taxon>eudicotyledons</taxon>
        <taxon>Gunneridae</taxon>
        <taxon>Pentapetalae</taxon>
        <taxon>rosids</taxon>
        <taxon>malvids</taxon>
        <taxon>Malvales</taxon>
        <taxon>Malvaceae</taxon>
        <taxon>Malvoideae</taxon>
        <taxon>Gossypium</taxon>
    </lineage>
</organism>
<dbReference type="PANTHER" id="PTHR45743:SF27">
    <property type="entry name" value="POTASSIUM CHANNEL KAT3"/>
    <property type="match status" value="1"/>
</dbReference>
<dbReference type="PANTHER" id="PTHR45743">
    <property type="entry name" value="POTASSIUM CHANNEL AKT1"/>
    <property type="match status" value="1"/>
</dbReference>
<evidence type="ECO:0000313" key="10">
    <source>
        <dbReference type="RefSeq" id="XP_016744733.1"/>
    </source>
</evidence>
<dbReference type="InterPro" id="IPR018490">
    <property type="entry name" value="cNMP-bd_dom_sf"/>
</dbReference>
<feature type="compositionally biased region" description="Polar residues" evidence="6">
    <location>
        <begin position="94"/>
        <end position="110"/>
    </location>
</feature>
<accession>A0A1U8P310</accession>
<keyword evidence="2" id="KW-0631">Potassium channel</keyword>
<protein>
    <submittedName>
        <fullName evidence="10">Potassium channel KAT3-like</fullName>
    </submittedName>
</protein>
<evidence type="ECO:0000259" key="7">
    <source>
        <dbReference type="PROSITE" id="PS50042"/>
    </source>
</evidence>
<dbReference type="OrthoDB" id="1728059at2759"/>
<feature type="domain" description="Cyclic nucleotide-binding" evidence="7">
    <location>
        <begin position="1"/>
        <end position="54"/>
    </location>
</feature>
<evidence type="ECO:0000259" key="8">
    <source>
        <dbReference type="PROSITE" id="PS51490"/>
    </source>
</evidence>
<feature type="compositionally biased region" description="Basic and acidic residues" evidence="6">
    <location>
        <begin position="84"/>
        <end position="93"/>
    </location>
</feature>
<dbReference type="PaxDb" id="3635-A0A1U8P310"/>
<keyword evidence="9" id="KW-1185">Reference proteome</keyword>
<sequence>MAGEIGVIFNIPQPFTVRTKRLSQVIRISHHQFKQMVQSESGDGKIIIANFMEYLKGLEKDMLQELPFLTELLADQNVQPTAQNEEKQNRETMDSTYGNPTGTSNTSDPSLSAGTIRVIIYGYHPSKKTMSGDRFGKLIYLPNSIADLFNLAEKKLGKRGSTILMADGSEVEDLSSLRENDHLFIV</sequence>
<evidence type="ECO:0000256" key="4">
    <source>
        <dbReference type="ARBA" id="ARBA00022958"/>
    </source>
</evidence>
<dbReference type="PROSITE" id="PS50042">
    <property type="entry name" value="CNMP_BINDING_3"/>
    <property type="match status" value="1"/>
</dbReference>